<dbReference type="Pfam" id="PF00106">
    <property type="entry name" value="adh_short"/>
    <property type="match status" value="1"/>
</dbReference>
<keyword evidence="4" id="KW-0472">Membrane</keyword>
<dbReference type="InterPro" id="IPR057326">
    <property type="entry name" value="KR_dom"/>
</dbReference>
<evidence type="ECO:0000256" key="3">
    <source>
        <dbReference type="SAM" id="MobiDB-lite"/>
    </source>
</evidence>
<dbReference type="PANTHER" id="PTHR24320:SF148">
    <property type="entry name" value="NAD(P)-BINDING ROSSMANN-FOLD SUPERFAMILY PROTEIN"/>
    <property type="match status" value="1"/>
</dbReference>
<feature type="signal peptide" evidence="5">
    <location>
        <begin position="1"/>
        <end position="23"/>
    </location>
</feature>
<organism evidence="7 8">
    <name type="scientific">Cyclostephanos tholiformis</name>
    <dbReference type="NCBI Taxonomy" id="382380"/>
    <lineage>
        <taxon>Eukaryota</taxon>
        <taxon>Sar</taxon>
        <taxon>Stramenopiles</taxon>
        <taxon>Ochrophyta</taxon>
        <taxon>Bacillariophyta</taxon>
        <taxon>Coscinodiscophyceae</taxon>
        <taxon>Thalassiosirophycidae</taxon>
        <taxon>Stephanodiscales</taxon>
        <taxon>Stephanodiscaceae</taxon>
        <taxon>Cyclostephanos</taxon>
    </lineage>
</organism>
<keyword evidence="4" id="KW-1133">Transmembrane helix</keyword>
<feature type="domain" description="Ketoreductase" evidence="6">
    <location>
        <begin position="84"/>
        <end position="236"/>
    </location>
</feature>
<accession>A0ABD3RSZ8</accession>
<evidence type="ECO:0000256" key="4">
    <source>
        <dbReference type="SAM" id="Phobius"/>
    </source>
</evidence>
<keyword evidence="2" id="KW-0560">Oxidoreductase</keyword>
<feature type="transmembrane region" description="Helical" evidence="4">
    <location>
        <begin position="43"/>
        <end position="64"/>
    </location>
</feature>
<evidence type="ECO:0000256" key="2">
    <source>
        <dbReference type="ARBA" id="ARBA00023002"/>
    </source>
</evidence>
<evidence type="ECO:0000256" key="1">
    <source>
        <dbReference type="ARBA" id="ARBA00006484"/>
    </source>
</evidence>
<dbReference type="Gene3D" id="3.40.50.720">
    <property type="entry name" value="NAD(P)-binding Rossmann-like Domain"/>
    <property type="match status" value="1"/>
</dbReference>
<sequence length="423" mass="45482">MMTPRTISFISAILTMVMGAAHGWRTVVPCFPPTRRMIKKMSAGAAVVTTIAAAGVVGAAVVALDRINKDGDYYDPPPGSMDRKVVLVTGGSSGLGLETAKRLAMAGATVVLTSRTEAKGRKAVEAVNEYLVKRGRLPTSSEVYNLVLDLDDLSDVMRIASRYEALGLDRDISVLINNAGVMAIPKRELTVDGNERTFQSNHLGHFVLTSVLFPYLSRNGTRVVTVSSSASYLAGPGGLDVDNLNGEKSYGAWSSYSSSKLANVLFTRELQRRSNDANLDWLTAITLHPGVVNTDLWRYIVGEERLRKMKEGGGIGQLALGATRLIAKTPEEGASTQVFLAATSDDDIVKGAFYDEMKVNTNLPWFARDDVKGRALWDASEKLSGVRFVLGAAATTIGAEAEITTDEFSTDASSEEKSSEDVD</sequence>
<dbReference type="GO" id="GO:0016491">
    <property type="term" value="F:oxidoreductase activity"/>
    <property type="evidence" value="ECO:0007669"/>
    <property type="project" value="UniProtKB-KW"/>
</dbReference>
<keyword evidence="5" id="KW-0732">Signal</keyword>
<reference evidence="7 8" key="1">
    <citation type="submission" date="2024-10" db="EMBL/GenBank/DDBJ databases">
        <title>Updated reference genomes for cyclostephanoid diatoms.</title>
        <authorList>
            <person name="Roberts W.R."/>
            <person name="Alverson A.J."/>
        </authorList>
    </citation>
    <scope>NUCLEOTIDE SEQUENCE [LARGE SCALE GENOMIC DNA]</scope>
    <source>
        <strain evidence="7 8">AJA228-03</strain>
    </source>
</reference>
<dbReference type="AlphaFoldDB" id="A0ABD3RSZ8"/>
<dbReference type="SUPFAM" id="SSF51735">
    <property type="entry name" value="NAD(P)-binding Rossmann-fold domains"/>
    <property type="match status" value="1"/>
</dbReference>
<protein>
    <recommendedName>
        <fullName evidence="6">Ketoreductase domain-containing protein</fullName>
    </recommendedName>
</protein>
<evidence type="ECO:0000313" key="8">
    <source>
        <dbReference type="Proteomes" id="UP001530377"/>
    </source>
</evidence>
<dbReference type="Proteomes" id="UP001530377">
    <property type="component" value="Unassembled WGS sequence"/>
</dbReference>
<evidence type="ECO:0000313" key="7">
    <source>
        <dbReference type="EMBL" id="KAL3816048.1"/>
    </source>
</evidence>
<dbReference type="PRINTS" id="PR00081">
    <property type="entry name" value="GDHRDH"/>
</dbReference>
<evidence type="ECO:0000256" key="5">
    <source>
        <dbReference type="SAM" id="SignalP"/>
    </source>
</evidence>
<dbReference type="PANTHER" id="PTHR24320">
    <property type="entry name" value="RETINOL DEHYDROGENASE"/>
    <property type="match status" value="1"/>
</dbReference>
<keyword evidence="4" id="KW-0812">Transmembrane</keyword>
<feature type="chain" id="PRO_5044855188" description="Ketoreductase domain-containing protein" evidence="5">
    <location>
        <begin position="24"/>
        <end position="423"/>
    </location>
</feature>
<dbReference type="SMART" id="SM00822">
    <property type="entry name" value="PKS_KR"/>
    <property type="match status" value="1"/>
</dbReference>
<evidence type="ECO:0000259" key="6">
    <source>
        <dbReference type="SMART" id="SM00822"/>
    </source>
</evidence>
<comment type="similarity">
    <text evidence="1">Belongs to the short-chain dehydrogenases/reductases (SDR) family.</text>
</comment>
<dbReference type="InterPro" id="IPR036291">
    <property type="entry name" value="NAD(P)-bd_dom_sf"/>
</dbReference>
<proteinExistence type="inferred from homology"/>
<keyword evidence="8" id="KW-1185">Reference proteome</keyword>
<name>A0ABD3RSZ8_9STRA</name>
<gene>
    <name evidence="7" type="ORF">ACHAXA_010353</name>
</gene>
<comment type="caution">
    <text evidence="7">The sequence shown here is derived from an EMBL/GenBank/DDBJ whole genome shotgun (WGS) entry which is preliminary data.</text>
</comment>
<feature type="region of interest" description="Disordered" evidence="3">
    <location>
        <begin position="404"/>
        <end position="423"/>
    </location>
</feature>
<feature type="compositionally biased region" description="Basic and acidic residues" evidence="3">
    <location>
        <begin position="414"/>
        <end position="423"/>
    </location>
</feature>
<dbReference type="InterPro" id="IPR002347">
    <property type="entry name" value="SDR_fam"/>
</dbReference>
<dbReference type="EMBL" id="JALLPB020000168">
    <property type="protein sequence ID" value="KAL3816048.1"/>
    <property type="molecule type" value="Genomic_DNA"/>
</dbReference>